<keyword evidence="3 7" id="KW-0349">Heme</keyword>
<feature type="binding site" evidence="7">
    <location>
        <position position="128"/>
    </location>
    <ligand>
        <name>Ca(2+)</name>
        <dbReference type="ChEBI" id="CHEBI:29108"/>
        <label>1</label>
    </ligand>
</feature>
<gene>
    <name evidence="12" type="ORF">EKO27_g1967</name>
</gene>
<accession>A0A439DFF3</accession>
<dbReference type="Gene3D" id="1.10.420.10">
    <property type="entry name" value="Peroxidase, domain 2"/>
    <property type="match status" value="1"/>
</dbReference>
<feature type="binding site" evidence="7">
    <location>
        <position position="144"/>
    </location>
    <ligand>
        <name>Ca(2+)</name>
        <dbReference type="ChEBI" id="CHEBI:29108"/>
        <label>1</label>
    </ligand>
</feature>
<dbReference type="EC" id="1.11.1.-" evidence="10"/>
<dbReference type="GO" id="GO:0004601">
    <property type="term" value="F:peroxidase activity"/>
    <property type="evidence" value="ECO:0007669"/>
    <property type="project" value="UniProtKB-KW"/>
</dbReference>
<keyword evidence="2 10" id="KW-0575">Peroxidase</keyword>
<dbReference type="GO" id="GO:0034599">
    <property type="term" value="P:cellular response to oxidative stress"/>
    <property type="evidence" value="ECO:0007669"/>
    <property type="project" value="InterPro"/>
</dbReference>
<dbReference type="InterPro" id="IPR010255">
    <property type="entry name" value="Haem_peroxidase_sf"/>
</dbReference>
<dbReference type="GO" id="GO:0020037">
    <property type="term" value="F:heme binding"/>
    <property type="evidence" value="ECO:0007669"/>
    <property type="project" value="UniProtKB-UniRule"/>
</dbReference>
<evidence type="ECO:0000256" key="3">
    <source>
        <dbReference type="ARBA" id="ARBA00022617"/>
    </source>
</evidence>
<feature type="site" description="Transition state stabilizer" evidence="8">
    <location>
        <position position="123"/>
    </location>
</feature>
<keyword evidence="9" id="KW-1015">Disulfide bond</keyword>
<dbReference type="STRING" id="363999.A0A439DFF3"/>
<dbReference type="Proteomes" id="UP000286045">
    <property type="component" value="Unassembled WGS sequence"/>
</dbReference>
<evidence type="ECO:0000256" key="5">
    <source>
        <dbReference type="ARBA" id="ARBA00023180"/>
    </source>
</evidence>
<feature type="binding site" evidence="7">
    <location>
        <position position="251"/>
    </location>
    <ligand>
        <name>Ca(2+)</name>
        <dbReference type="ChEBI" id="CHEBI:29108"/>
        <label>2</label>
    </ligand>
</feature>
<dbReference type="GO" id="GO:0046872">
    <property type="term" value="F:metal ion binding"/>
    <property type="evidence" value="ECO:0007669"/>
    <property type="project" value="UniProtKB-UniRule"/>
</dbReference>
<feature type="binding site" evidence="7">
    <location>
        <position position="275"/>
    </location>
    <ligand>
        <name>Ca(2+)</name>
        <dbReference type="ChEBI" id="CHEBI:29108"/>
        <label>2</label>
    </ligand>
</feature>
<dbReference type="SUPFAM" id="SSF48113">
    <property type="entry name" value="Heme-dependent peroxidases"/>
    <property type="match status" value="1"/>
</dbReference>
<keyword evidence="5" id="KW-0325">Glycoprotein</keyword>
<dbReference type="PANTHER" id="PTHR31356">
    <property type="entry name" value="THYLAKOID LUMENAL 29 KDA PROTEIN, CHLOROPLASTIC-RELATED"/>
    <property type="match status" value="1"/>
</dbReference>
<feature type="disulfide bond" evidence="9">
    <location>
        <begin position="114"/>
        <end position="195"/>
    </location>
</feature>
<dbReference type="InterPro" id="IPR044831">
    <property type="entry name" value="Ccp1-like"/>
</dbReference>
<organism evidence="12 13">
    <name type="scientific">Xylaria grammica</name>
    <dbReference type="NCBI Taxonomy" id="363999"/>
    <lineage>
        <taxon>Eukaryota</taxon>
        <taxon>Fungi</taxon>
        <taxon>Dikarya</taxon>
        <taxon>Ascomycota</taxon>
        <taxon>Pezizomycotina</taxon>
        <taxon>Sordariomycetes</taxon>
        <taxon>Xylariomycetidae</taxon>
        <taxon>Xylariales</taxon>
        <taxon>Xylariaceae</taxon>
        <taxon>Xylaria</taxon>
    </lineage>
</organism>
<feature type="binding site" evidence="7">
    <location>
        <position position="140"/>
    </location>
    <ligand>
        <name>Ca(2+)</name>
        <dbReference type="ChEBI" id="CHEBI:29108"/>
        <label>1</label>
    </ligand>
</feature>
<comment type="similarity">
    <text evidence="1 10">Belongs to the peroxidase family. Ligninase subfamily.</text>
</comment>
<keyword evidence="7" id="KW-0408">Iron</keyword>
<evidence type="ECO:0000256" key="6">
    <source>
        <dbReference type="PIRSR" id="PIRSR601621-1"/>
    </source>
</evidence>
<dbReference type="AlphaFoldDB" id="A0A439DFF3"/>
<proteinExistence type="inferred from homology"/>
<protein>
    <recommendedName>
        <fullName evidence="10">Peroxidase</fullName>
        <ecNumber evidence="10">1.11.1.-</ecNumber>
    </recommendedName>
</protein>
<dbReference type="Pfam" id="PF00141">
    <property type="entry name" value="peroxidase"/>
    <property type="match status" value="1"/>
</dbReference>
<evidence type="ECO:0000256" key="1">
    <source>
        <dbReference type="ARBA" id="ARBA00006089"/>
    </source>
</evidence>
<dbReference type="PROSITE" id="PS50873">
    <property type="entry name" value="PEROXIDASE_4"/>
    <property type="match status" value="1"/>
</dbReference>
<keyword evidence="7 10" id="KW-0106">Calcium</keyword>
<feature type="binding site" evidence="7">
    <location>
        <position position="142"/>
    </location>
    <ligand>
        <name>Ca(2+)</name>
        <dbReference type="ChEBI" id="CHEBI:29108"/>
        <label>1</label>
    </ligand>
</feature>
<dbReference type="GO" id="GO:0000302">
    <property type="term" value="P:response to reactive oxygen species"/>
    <property type="evidence" value="ECO:0007669"/>
    <property type="project" value="TreeGrafter"/>
</dbReference>
<feature type="domain" description="Plant heme peroxidase family profile" evidence="11">
    <location>
        <begin position="140"/>
        <end position="281"/>
    </location>
</feature>
<keyword evidence="13" id="KW-1185">Reference proteome</keyword>
<evidence type="ECO:0000259" key="11">
    <source>
        <dbReference type="PROSITE" id="PS50873"/>
    </source>
</evidence>
<comment type="cofactor">
    <cofactor evidence="7">
        <name>heme b</name>
        <dbReference type="ChEBI" id="CHEBI:60344"/>
    </cofactor>
    <text evidence="7">Binds 1 heme b (iron(II)-protoporphyrin IX) group per subunit.</text>
</comment>
<dbReference type="PANTHER" id="PTHR31356:SF66">
    <property type="entry name" value="CATALASE-PEROXIDASE"/>
    <property type="match status" value="1"/>
</dbReference>
<evidence type="ECO:0000256" key="9">
    <source>
        <dbReference type="PIRSR" id="PIRSR601621-4"/>
    </source>
</evidence>
<sequence>MKKSTVLLVCSATQVFAHPGMDRVLAEIQARDDFVIGARSGTLLGDLLSGVLTAVGQAIKDILQLGTGAIDPGNGGSYKPPGQLGSSACNSDPLCVWYYVANQMWGDFADASGCTDMGRGAIRQGFHDAAAWDVNSAYGGADGSLLLSNELSRSDNRGLEEIGALTKTYYNTYHPYGAGMADIIQLGAIVGTVACPGGPRIRAFSGRKDDSRAAPTGKLPVPSMDAPTLIDLFSKKTFTASDLVALVGAHTAAKQRFVDPSRANSPLDTDPQIWDASFYSETLTGNNKTFFILHSDKALATYSSTKGQWNSFAGSSGQSLWSPVSVIFPYDKLLCSY</sequence>
<evidence type="ECO:0000256" key="4">
    <source>
        <dbReference type="ARBA" id="ARBA00023002"/>
    </source>
</evidence>
<keyword evidence="4 10" id="KW-0560">Oxidoreductase</keyword>
<comment type="cofactor">
    <cofactor evidence="7 10">
        <name>Ca(2+)</name>
        <dbReference type="ChEBI" id="CHEBI:29108"/>
    </cofactor>
    <text evidence="7 10">Binds 2 calcium ions per subunit.</text>
</comment>
<evidence type="ECO:0000313" key="12">
    <source>
        <dbReference type="EMBL" id="RWA13143.1"/>
    </source>
</evidence>
<keyword evidence="7 10" id="KW-0479">Metal-binding</keyword>
<dbReference type="PRINTS" id="PR00458">
    <property type="entry name" value="PEROXIDASE"/>
</dbReference>
<dbReference type="InterPro" id="IPR002016">
    <property type="entry name" value="Haem_peroxidase"/>
</dbReference>
<reference evidence="12 13" key="1">
    <citation type="submission" date="2018-12" db="EMBL/GenBank/DDBJ databases">
        <title>Draft genome sequence of Xylaria grammica IHI A82.</title>
        <authorList>
            <person name="Buettner E."/>
            <person name="Kellner H."/>
        </authorList>
    </citation>
    <scope>NUCLEOTIDE SEQUENCE [LARGE SCALE GENOMIC DNA]</scope>
    <source>
        <strain evidence="12 13">IHI A82</strain>
    </source>
</reference>
<evidence type="ECO:0000313" key="13">
    <source>
        <dbReference type="Proteomes" id="UP000286045"/>
    </source>
</evidence>
<dbReference type="PRINTS" id="PR00462">
    <property type="entry name" value="LIGNINASE"/>
</dbReference>
<feature type="active site" description="Proton acceptor" evidence="6">
    <location>
        <position position="127"/>
    </location>
</feature>
<feature type="binding site" description="axial binding residue" evidence="7">
    <location>
        <position position="250"/>
    </location>
    <ligand>
        <name>heme b</name>
        <dbReference type="ChEBI" id="CHEBI:60344"/>
    </ligand>
    <ligandPart>
        <name>Fe</name>
        <dbReference type="ChEBI" id="CHEBI:18248"/>
    </ligandPart>
</feature>
<evidence type="ECO:0000256" key="8">
    <source>
        <dbReference type="PIRSR" id="PIRSR601621-3"/>
    </source>
</evidence>
<evidence type="ECO:0000256" key="10">
    <source>
        <dbReference type="RuleBase" id="RU363051"/>
    </source>
</evidence>
<feature type="binding site" evidence="7">
    <location>
        <position position="268"/>
    </location>
    <ligand>
        <name>Ca(2+)</name>
        <dbReference type="ChEBI" id="CHEBI:29108"/>
        <label>2</label>
    </ligand>
</feature>
<dbReference type="Gene3D" id="1.10.520.10">
    <property type="match status" value="1"/>
</dbReference>
<dbReference type="GO" id="GO:0042744">
    <property type="term" value="P:hydrogen peroxide catabolic process"/>
    <property type="evidence" value="ECO:0007669"/>
    <property type="project" value="TreeGrafter"/>
</dbReference>
<name>A0A439DFF3_9PEZI</name>
<evidence type="ECO:0000256" key="7">
    <source>
        <dbReference type="PIRSR" id="PIRSR601621-2"/>
    </source>
</evidence>
<dbReference type="EMBL" id="RYZI01000033">
    <property type="protein sequence ID" value="RWA13143.1"/>
    <property type="molecule type" value="Genomic_DNA"/>
</dbReference>
<dbReference type="InterPro" id="IPR001621">
    <property type="entry name" value="Ligninase"/>
</dbReference>
<comment type="caution">
    <text evidence="12">The sequence shown here is derived from an EMBL/GenBank/DDBJ whole genome shotgun (WGS) entry which is preliminary data.</text>
</comment>
<evidence type="ECO:0000256" key="2">
    <source>
        <dbReference type="ARBA" id="ARBA00022559"/>
    </source>
</evidence>